<dbReference type="Gene3D" id="3.40.50.150">
    <property type="entry name" value="Vaccinia Virus protein VP39"/>
    <property type="match status" value="1"/>
</dbReference>
<dbReference type="InterPro" id="IPR029063">
    <property type="entry name" value="SAM-dependent_MTases_sf"/>
</dbReference>
<organism evidence="2 3">
    <name type="scientific">Kistimonas scapharcae</name>
    <dbReference type="NCBI Taxonomy" id="1036133"/>
    <lineage>
        <taxon>Bacteria</taxon>
        <taxon>Pseudomonadati</taxon>
        <taxon>Pseudomonadota</taxon>
        <taxon>Gammaproteobacteria</taxon>
        <taxon>Oceanospirillales</taxon>
        <taxon>Endozoicomonadaceae</taxon>
        <taxon>Kistimonas</taxon>
    </lineage>
</organism>
<sequence length="242" mass="28082">MKILNLGCGVKTSDKIGVINIDWSIYLRLKNKKILSPILPLFFRGERLNRLKSLPENIMVHNLAKGIPFSSDSVDVVYHSHMLEHLDRDVAEKFLMEVKRVLKVGGIHRIVVPDFEEACNAYIKHIALCEENPDEYNNHDSYIASLIEQSVRKESFGSSQQSPLRRFFENLILGDSRRRGENHQWMYDKINLKAKLINCGYKEVYEQNYNSSEISNWIDYGLDNDKDGNQYKPGSLYIEARK</sequence>
<protein>
    <recommendedName>
        <fullName evidence="1">Methyltransferase type 11 domain-containing protein</fullName>
    </recommendedName>
</protein>
<feature type="domain" description="Methyltransferase type 11" evidence="1">
    <location>
        <begin position="59"/>
        <end position="108"/>
    </location>
</feature>
<dbReference type="InterPro" id="IPR013216">
    <property type="entry name" value="Methyltransf_11"/>
</dbReference>
<dbReference type="RefSeq" id="WP_345199019.1">
    <property type="nucleotide sequence ID" value="NZ_BAABFL010000476.1"/>
</dbReference>
<evidence type="ECO:0000313" key="2">
    <source>
        <dbReference type="EMBL" id="GAA4652449.1"/>
    </source>
</evidence>
<keyword evidence="3" id="KW-1185">Reference proteome</keyword>
<evidence type="ECO:0000259" key="1">
    <source>
        <dbReference type="Pfam" id="PF08241"/>
    </source>
</evidence>
<comment type="caution">
    <text evidence="2">The sequence shown here is derived from an EMBL/GenBank/DDBJ whole genome shotgun (WGS) entry which is preliminary data.</text>
</comment>
<dbReference type="CDD" id="cd02440">
    <property type="entry name" value="AdoMet_MTases"/>
    <property type="match status" value="1"/>
</dbReference>
<proteinExistence type="predicted"/>
<accession>A0ABP8V903</accession>
<gene>
    <name evidence="2" type="ORF">GCM10023116_47330</name>
</gene>
<name>A0ABP8V903_9GAMM</name>
<reference evidence="3" key="1">
    <citation type="journal article" date="2019" name="Int. J. Syst. Evol. Microbiol.">
        <title>The Global Catalogue of Microorganisms (GCM) 10K type strain sequencing project: providing services to taxonomists for standard genome sequencing and annotation.</title>
        <authorList>
            <consortium name="The Broad Institute Genomics Platform"/>
            <consortium name="The Broad Institute Genome Sequencing Center for Infectious Disease"/>
            <person name="Wu L."/>
            <person name="Ma J."/>
        </authorList>
    </citation>
    <scope>NUCLEOTIDE SEQUENCE [LARGE SCALE GENOMIC DNA]</scope>
    <source>
        <strain evidence="3">JCM 17805</strain>
    </source>
</reference>
<dbReference type="SUPFAM" id="SSF53335">
    <property type="entry name" value="S-adenosyl-L-methionine-dependent methyltransferases"/>
    <property type="match status" value="1"/>
</dbReference>
<evidence type="ECO:0000313" key="3">
    <source>
        <dbReference type="Proteomes" id="UP001500604"/>
    </source>
</evidence>
<dbReference type="EMBL" id="BAABFL010000476">
    <property type="protein sequence ID" value="GAA4652449.1"/>
    <property type="molecule type" value="Genomic_DNA"/>
</dbReference>
<dbReference type="Proteomes" id="UP001500604">
    <property type="component" value="Unassembled WGS sequence"/>
</dbReference>
<dbReference type="Pfam" id="PF08241">
    <property type="entry name" value="Methyltransf_11"/>
    <property type="match status" value="1"/>
</dbReference>